<gene>
    <name evidence="10" type="ORF">ATZ36_02190</name>
</gene>
<proteinExistence type="inferred from homology"/>
<evidence type="ECO:0000256" key="8">
    <source>
        <dbReference type="ARBA" id="ARBA00048628"/>
    </source>
</evidence>
<evidence type="ECO:0000256" key="2">
    <source>
        <dbReference type="ARBA" id="ARBA00004777"/>
    </source>
</evidence>
<evidence type="ECO:0000256" key="3">
    <source>
        <dbReference type="ARBA" id="ARBA00006743"/>
    </source>
</evidence>
<dbReference type="GO" id="GO:0035999">
    <property type="term" value="P:tetrahydrofolate interconversion"/>
    <property type="evidence" value="ECO:0007669"/>
    <property type="project" value="UniProtKB-UniPathway"/>
</dbReference>
<dbReference type="SUPFAM" id="SSF51730">
    <property type="entry name" value="FAD-linked oxidoreductase"/>
    <property type="match status" value="1"/>
</dbReference>
<protein>
    <recommendedName>
        <fullName evidence="9">Methylenetetrahydrofolate reductase</fullName>
    </recommendedName>
</protein>
<dbReference type="Proteomes" id="UP000095237">
    <property type="component" value="Unassembled WGS sequence"/>
</dbReference>
<evidence type="ECO:0000313" key="11">
    <source>
        <dbReference type="Proteomes" id="UP000095237"/>
    </source>
</evidence>
<evidence type="ECO:0000256" key="6">
    <source>
        <dbReference type="ARBA" id="ARBA00023002"/>
    </source>
</evidence>
<comment type="cofactor">
    <cofactor evidence="1 9">
        <name>FAD</name>
        <dbReference type="ChEBI" id="CHEBI:57692"/>
    </cofactor>
</comment>
<comment type="pathway">
    <text evidence="2 9">One-carbon metabolism; tetrahydrofolate interconversion.</text>
</comment>
<comment type="pathway">
    <text evidence="7">Amino-acid biosynthesis; L-methionine biosynthesis via de novo pathway.</text>
</comment>
<accession>A0A1E5IFW1</accession>
<dbReference type="Gene3D" id="3.20.20.220">
    <property type="match status" value="1"/>
</dbReference>
<keyword evidence="4 9" id="KW-0285">Flavoprotein</keyword>
<evidence type="ECO:0000256" key="4">
    <source>
        <dbReference type="ARBA" id="ARBA00022630"/>
    </source>
</evidence>
<dbReference type="InterPro" id="IPR003171">
    <property type="entry name" value="Mehydrof_redctse-like"/>
</dbReference>
<dbReference type="GO" id="GO:0071949">
    <property type="term" value="F:FAD binding"/>
    <property type="evidence" value="ECO:0007669"/>
    <property type="project" value="TreeGrafter"/>
</dbReference>
<dbReference type="PANTHER" id="PTHR45754">
    <property type="entry name" value="METHYLENETETRAHYDROFOLATE REDUCTASE"/>
    <property type="match status" value="1"/>
</dbReference>
<keyword evidence="6 9" id="KW-0560">Oxidoreductase</keyword>
<sequence>MKFREKLKSDKFLITAELFPPKGVEISSFLRRADCLYGLDAVNVTDNQRASMRVSSLAMSRILIERAIEPILQLTTRDRNRISLQSELLGANVLGIENVLLLSGDHPSIGEYSSAKAVYDLDTLQLIKTARLLETGMDLAGKKLQGSPKFCVGAVVNPSVRSVDLQALMLEKKVKAGTEFFQTQAIFDVQTYKNFFDKVKYLKVKILPGMILIKSPKFLQFLQSMSGISIPDEIKDRINSASDPLAEGIKICSETIKKLRSFADGVHIMAIGTEEHIPEMIRDSL</sequence>
<evidence type="ECO:0000256" key="5">
    <source>
        <dbReference type="ARBA" id="ARBA00022827"/>
    </source>
</evidence>
<comment type="catalytic activity">
    <reaction evidence="8">
        <text>(6S)-5-methyl-5,6,7,8-tetrahydrofolate + NAD(+) = (6R)-5,10-methylene-5,6,7,8-tetrahydrofolate + NADH + H(+)</text>
        <dbReference type="Rhea" id="RHEA:19821"/>
        <dbReference type="ChEBI" id="CHEBI:15378"/>
        <dbReference type="ChEBI" id="CHEBI:15636"/>
        <dbReference type="ChEBI" id="CHEBI:18608"/>
        <dbReference type="ChEBI" id="CHEBI:57540"/>
        <dbReference type="ChEBI" id="CHEBI:57945"/>
        <dbReference type="EC" id="1.5.1.54"/>
    </reaction>
    <physiologicalReaction direction="right-to-left" evidence="8">
        <dbReference type="Rhea" id="RHEA:19823"/>
    </physiologicalReaction>
</comment>
<dbReference type="AlphaFoldDB" id="A0A1E5IFW1"/>
<comment type="similarity">
    <text evidence="3 9">Belongs to the methylenetetrahydrofolate reductase family.</text>
</comment>
<dbReference type="GO" id="GO:0106312">
    <property type="term" value="F:methylenetetrahydrofolate reductase (NADH) activity"/>
    <property type="evidence" value="ECO:0007669"/>
    <property type="project" value="UniProtKB-EC"/>
</dbReference>
<name>A0A1E5IFW1_ENDTX</name>
<keyword evidence="5 9" id="KW-0274">FAD</keyword>
<reference evidence="10 11" key="1">
    <citation type="submission" date="2015-11" db="EMBL/GenBank/DDBJ databases">
        <title>Evidence for parallel genomic evolution in an endosymbiosis of termite gut flagellates.</title>
        <authorList>
            <person name="Zheng H."/>
        </authorList>
    </citation>
    <scope>NUCLEOTIDE SEQUENCE [LARGE SCALE GENOMIC DNA]</scope>
    <source>
        <strain evidence="10 11">CET450</strain>
    </source>
</reference>
<evidence type="ECO:0000256" key="7">
    <source>
        <dbReference type="ARBA" id="ARBA00034478"/>
    </source>
</evidence>
<dbReference type="GO" id="GO:0005829">
    <property type="term" value="C:cytosol"/>
    <property type="evidence" value="ECO:0007669"/>
    <property type="project" value="TreeGrafter"/>
</dbReference>
<dbReference type="UniPathway" id="UPA00193"/>
<dbReference type="GO" id="GO:0009086">
    <property type="term" value="P:methionine biosynthetic process"/>
    <property type="evidence" value="ECO:0007669"/>
    <property type="project" value="TreeGrafter"/>
</dbReference>
<dbReference type="PANTHER" id="PTHR45754:SF3">
    <property type="entry name" value="METHYLENETETRAHYDROFOLATE REDUCTASE (NADPH)"/>
    <property type="match status" value="1"/>
</dbReference>
<comment type="caution">
    <text evidence="10">The sequence shown here is derived from an EMBL/GenBank/DDBJ whole genome shotgun (WGS) entry which is preliminary data.</text>
</comment>
<keyword evidence="11" id="KW-1185">Reference proteome</keyword>
<evidence type="ECO:0000256" key="9">
    <source>
        <dbReference type="RuleBase" id="RU003862"/>
    </source>
</evidence>
<dbReference type="CDD" id="cd00537">
    <property type="entry name" value="MTHFR"/>
    <property type="match status" value="1"/>
</dbReference>
<dbReference type="Pfam" id="PF02219">
    <property type="entry name" value="MTHFR"/>
    <property type="match status" value="1"/>
</dbReference>
<evidence type="ECO:0000256" key="1">
    <source>
        <dbReference type="ARBA" id="ARBA00001974"/>
    </source>
</evidence>
<organism evidence="10 11">
    <name type="scientific">Endomicrobium trichonymphae</name>
    <dbReference type="NCBI Taxonomy" id="1408204"/>
    <lineage>
        <taxon>Bacteria</taxon>
        <taxon>Pseudomonadati</taxon>
        <taxon>Elusimicrobiota</taxon>
        <taxon>Endomicrobiia</taxon>
        <taxon>Endomicrobiales</taxon>
        <taxon>Endomicrobiaceae</taxon>
        <taxon>Candidatus Endomicrobiellum</taxon>
    </lineage>
</organism>
<dbReference type="EMBL" id="LNVX01000759">
    <property type="protein sequence ID" value="OEG69331.1"/>
    <property type="molecule type" value="Genomic_DNA"/>
</dbReference>
<dbReference type="InterPro" id="IPR029041">
    <property type="entry name" value="FAD-linked_oxidoreductase-like"/>
</dbReference>
<evidence type="ECO:0000313" key="10">
    <source>
        <dbReference type="EMBL" id="OEG69331.1"/>
    </source>
</evidence>